<accession>A0A6C0KPT3</accession>
<protein>
    <recommendedName>
        <fullName evidence="2">HD/PDEase domain-containing protein</fullName>
    </recommendedName>
</protein>
<dbReference type="AlphaFoldDB" id="A0A6C0KPT3"/>
<organism evidence="1">
    <name type="scientific">viral metagenome</name>
    <dbReference type="NCBI Taxonomy" id="1070528"/>
    <lineage>
        <taxon>unclassified sequences</taxon>
        <taxon>metagenomes</taxon>
        <taxon>organismal metagenomes</taxon>
    </lineage>
</organism>
<evidence type="ECO:0000313" key="1">
    <source>
        <dbReference type="EMBL" id="QHU20015.1"/>
    </source>
</evidence>
<proteinExistence type="predicted"/>
<evidence type="ECO:0008006" key="2">
    <source>
        <dbReference type="Google" id="ProtNLM"/>
    </source>
</evidence>
<sequence length="556" mass="63356">MDEKLRNLLNVDHDDGFAKSLMGQVKNTLVDYIASPWNPKLKRVITKTQYLQKLKEFVSKNFSVTQEELCKPGTKFLDTDPEQEYKDILCQAHAGNLLEHSQWAALQILKWNYEGNVLVKGLDLNTLVISAFFHDIGKGGDCVKSCSPNECWLDIYAPDKYNREGDPAHPKYSGNLLLGKSLFFTNCSCMLDKCGINIKDLIESEFPAIDIRVVALTAYMHWEFGKINMPFDWETGVENPMICRLNAYIKKYVEYCKLCQLNPKNITYLKMCIAVSCADISAGTNVRLLPNVDGLIPAKTIYLGKDPWTLYGMDKKYESYRSEVLNYFKTVFPQNTVTTPVTYANAFEKGEQVVVKNLVGRVLRGQTDADFLNLSPDPNRKLIMFMASDGLQELINKSLTDILITIGYPVDYIKELLRSNTKFKLLVASEQDEILPATWDNLLTLITIQYVNTNIPRYLEQNLDELKSNSFNTGFSNIMKARDPSFSGKMTAERLNYSKGSLWEMRQFLNDVLNLNELYMGDGYTYTKDGEKGVAEYFSLNAPIKNLRDVLLINLI</sequence>
<reference evidence="1" key="1">
    <citation type="journal article" date="2020" name="Nature">
        <title>Giant virus diversity and host interactions through global metagenomics.</title>
        <authorList>
            <person name="Schulz F."/>
            <person name="Roux S."/>
            <person name="Paez-Espino D."/>
            <person name="Jungbluth S."/>
            <person name="Walsh D.A."/>
            <person name="Denef V.J."/>
            <person name="McMahon K.D."/>
            <person name="Konstantinidis K.T."/>
            <person name="Eloe-Fadrosh E.A."/>
            <person name="Kyrpides N.C."/>
            <person name="Woyke T."/>
        </authorList>
    </citation>
    <scope>NUCLEOTIDE SEQUENCE</scope>
    <source>
        <strain evidence="1">GVMAG-S-3300013014-136</strain>
    </source>
</reference>
<dbReference type="EMBL" id="MN740961">
    <property type="protein sequence ID" value="QHU20015.1"/>
    <property type="molecule type" value="Genomic_DNA"/>
</dbReference>
<name>A0A6C0KPT3_9ZZZZ</name>